<proteinExistence type="predicted"/>
<protein>
    <recommendedName>
        <fullName evidence="3">DUF4157 domain-containing protein</fullName>
    </recommendedName>
</protein>
<gene>
    <name evidence="1" type="ORF">MPNT_130031</name>
</gene>
<keyword evidence="2" id="KW-1185">Reference proteome</keyword>
<dbReference type="Proteomes" id="UP000663859">
    <property type="component" value="Unassembled WGS sequence"/>
</dbReference>
<dbReference type="EMBL" id="CAJNOB010000005">
    <property type="protein sequence ID" value="CAF0692981.1"/>
    <property type="molecule type" value="Genomic_DNA"/>
</dbReference>
<accession>A0A8J2BMM0</accession>
<evidence type="ECO:0008006" key="3">
    <source>
        <dbReference type="Google" id="ProtNLM"/>
    </source>
</evidence>
<evidence type="ECO:0000313" key="1">
    <source>
        <dbReference type="EMBL" id="CAF0692981.1"/>
    </source>
</evidence>
<evidence type="ECO:0000313" key="2">
    <source>
        <dbReference type="Proteomes" id="UP000663859"/>
    </source>
</evidence>
<comment type="caution">
    <text evidence="1">The sequence shown here is derived from an EMBL/GenBank/DDBJ whole genome shotgun (WGS) entry which is preliminary data.</text>
</comment>
<reference evidence="1" key="1">
    <citation type="submission" date="2021-02" db="EMBL/GenBank/DDBJ databases">
        <authorList>
            <person name="Cremers G."/>
            <person name="Picone N."/>
        </authorList>
    </citation>
    <scope>NUCLEOTIDE SEQUENCE</scope>
    <source>
        <strain evidence="1">PQ17</strain>
    </source>
</reference>
<name>A0A8J2BMM0_9BACT</name>
<organism evidence="1 2">
    <name type="scientific">Candidatus Methylacidithermus pantelleriae</name>
    <dbReference type="NCBI Taxonomy" id="2744239"/>
    <lineage>
        <taxon>Bacteria</taxon>
        <taxon>Pseudomonadati</taxon>
        <taxon>Verrucomicrobiota</taxon>
        <taxon>Methylacidiphilae</taxon>
        <taxon>Methylacidiphilales</taxon>
        <taxon>Methylacidiphilaceae</taxon>
        <taxon>Candidatus Methylacidithermus</taxon>
    </lineage>
</organism>
<dbReference type="AlphaFoldDB" id="A0A8J2BMM0"/>
<sequence>MMKRHFHLSCQVAPFRNAANNVLNKGDGATTFLFPHPRDPVAFGRGALGLGLETLAGKVIVNLETLFPTLLPKAVAWAERVAADAAAKGRPLSECELQIASMVGVRCPERIRLCVLPQLPVPEDPQLAEAAQQLGLPHPNMRGLTLGYSILVREGHLSTRLLSHECRHVYQYEQAGGIASFLPQYLQSVLRDGYYNSSFEKDARAHEMENACPQLQ</sequence>